<name>A0A0B0MGE1_GOSAR</name>
<sequence>MILGNISGLEVRRLCAGNISGLKVLQALC</sequence>
<proteinExistence type="predicted"/>
<evidence type="ECO:0000313" key="2">
    <source>
        <dbReference type="Proteomes" id="UP000032142"/>
    </source>
</evidence>
<reference evidence="2" key="1">
    <citation type="submission" date="2014-09" db="EMBL/GenBank/DDBJ databases">
        <authorList>
            <person name="Mudge J."/>
            <person name="Ramaraj T."/>
            <person name="Lindquist I.E."/>
            <person name="Bharti A.K."/>
            <person name="Sundararajan A."/>
            <person name="Cameron C.T."/>
            <person name="Woodward J.E."/>
            <person name="May G.D."/>
            <person name="Brubaker C."/>
            <person name="Broadhvest J."/>
            <person name="Wilkins T.A."/>
        </authorList>
    </citation>
    <scope>NUCLEOTIDE SEQUENCE</scope>
    <source>
        <strain evidence="2">cv. AKA8401</strain>
    </source>
</reference>
<evidence type="ECO:0000313" key="1">
    <source>
        <dbReference type="EMBL" id="KHG01218.1"/>
    </source>
</evidence>
<comment type="caution">
    <text evidence="1">The sequence shown here is derived from an EMBL/GenBank/DDBJ whole genome shotgun (WGS) entry which is preliminary data.</text>
</comment>
<dbReference type="EMBL" id="JRRC01177573">
    <property type="protein sequence ID" value="KHG01218.1"/>
    <property type="molecule type" value="Genomic_DNA"/>
</dbReference>
<organism evidence="1 2">
    <name type="scientific">Gossypium arboreum</name>
    <name type="common">Tree cotton</name>
    <name type="synonym">Gossypium nanking</name>
    <dbReference type="NCBI Taxonomy" id="29729"/>
    <lineage>
        <taxon>Eukaryota</taxon>
        <taxon>Viridiplantae</taxon>
        <taxon>Streptophyta</taxon>
        <taxon>Embryophyta</taxon>
        <taxon>Tracheophyta</taxon>
        <taxon>Spermatophyta</taxon>
        <taxon>Magnoliopsida</taxon>
        <taxon>eudicotyledons</taxon>
        <taxon>Gunneridae</taxon>
        <taxon>Pentapetalae</taxon>
        <taxon>rosids</taxon>
        <taxon>malvids</taxon>
        <taxon>Malvales</taxon>
        <taxon>Malvaceae</taxon>
        <taxon>Malvoideae</taxon>
        <taxon>Gossypium</taxon>
    </lineage>
</organism>
<keyword evidence="2" id="KW-1185">Reference proteome</keyword>
<dbReference type="AlphaFoldDB" id="A0A0B0MGE1"/>
<protein>
    <submittedName>
        <fullName evidence="1">Uncharacterized protein</fullName>
    </submittedName>
</protein>
<gene>
    <name evidence="1" type="ORF">F383_39186</name>
</gene>
<dbReference type="Proteomes" id="UP000032142">
    <property type="component" value="Unassembled WGS sequence"/>
</dbReference>
<accession>A0A0B0MGE1</accession>